<evidence type="ECO:0000256" key="1">
    <source>
        <dbReference type="SAM" id="MobiDB-lite"/>
    </source>
</evidence>
<keyword evidence="2" id="KW-0732">Signal</keyword>
<comment type="caution">
    <text evidence="3">The sequence shown here is derived from an EMBL/GenBank/DDBJ whole genome shotgun (WGS) entry which is preliminary data.</text>
</comment>
<feature type="region of interest" description="Disordered" evidence="1">
    <location>
        <begin position="47"/>
        <end position="85"/>
    </location>
</feature>
<dbReference type="Proteomes" id="UP001150925">
    <property type="component" value="Unassembled WGS sequence"/>
</dbReference>
<dbReference type="EMBL" id="JANBPY010003442">
    <property type="protein sequence ID" value="KAJ1951720.1"/>
    <property type="molecule type" value="Genomic_DNA"/>
</dbReference>
<protein>
    <submittedName>
        <fullName evidence="3">Uncharacterized protein</fullName>
    </submittedName>
</protein>
<evidence type="ECO:0000313" key="3">
    <source>
        <dbReference type="EMBL" id="KAJ1951720.1"/>
    </source>
</evidence>
<feature type="non-terminal residue" evidence="3">
    <location>
        <position position="119"/>
    </location>
</feature>
<keyword evidence="4" id="KW-1185">Reference proteome</keyword>
<organism evidence="3 4">
    <name type="scientific">Dispira parvispora</name>
    <dbReference type="NCBI Taxonomy" id="1520584"/>
    <lineage>
        <taxon>Eukaryota</taxon>
        <taxon>Fungi</taxon>
        <taxon>Fungi incertae sedis</taxon>
        <taxon>Zoopagomycota</taxon>
        <taxon>Kickxellomycotina</taxon>
        <taxon>Dimargaritomycetes</taxon>
        <taxon>Dimargaritales</taxon>
        <taxon>Dimargaritaceae</taxon>
        <taxon>Dispira</taxon>
    </lineage>
</organism>
<evidence type="ECO:0000313" key="4">
    <source>
        <dbReference type="Proteomes" id="UP001150925"/>
    </source>
</evidence>
<proteinExistence type="predicted"/>
<accession>A0A9W8AP58</accession>
<name>A0A9W8AP58_9FUNG</name>
<gene>
    <name evidence="3" type="ORF">IWQ62_006386</name>
</gene>
<feature type="signal peptide" evidence="2">
    <location>
        <begin position="1"/>
        <end position="23"/>
    </location>
</feature>
<feature type="compositionally biased region" description="Polar residues" evidence="1">
    <location>
        <begin position="47"/>
        <end position="63"/>
    </location>
</feature>
<evidence type="ECO:0000256" key="2">
    <source>
        <dbReference type="SAM" id="SignalP"/>
    </source>
</evidence>
<dbReference type="AlphaFoldDB" id="A0A9W8AP58"/>
<sequence>MKLQIPCSALLLFGWVSFTPSYSSNINRDGSIANEERGRRLTSGSYEYNNPYQQPVNPSQPYRVSNAGYEPWTRHTPGIPGNQANVEHGLQETERQQQHVNHIQLPSISTLIREIRSQH</sequence>
<feature type="chain" id="PRO_5040913475" evidence="2">
    <location>
        <begin position="24"/>
        <end position="119"/>
    </location>
</feature>
<reference evidence="3" key="1">
    <citation type="submission" date="2022-07" db="EMBL/GenBank/DDBJ databases">
        <title>Phylogenomic reconstructions and comparative analyses of Kickxellomycotina fungi.</title>
        <authorList>
            <person name="Reynolds N.K."/>
            <person name="Stajich J.E."/>
            <person name="Barry K."/>
            <person name="Grigoriev I.V."/>
            <person name="Crous P."/>
            <person name="Smith M.E."/>
        </authorList>
    </citation>
    <scope>NUCLEOTIDE SEQUENCE</scope>
    <source>
        <strain evidence="3">RSA 1196</strain>
    </source>
</reference>